<evidence type="ECO:0000313" key="1">
    <source>
        <dbReference type="EMBL" id="TAA75967.1"/>
    </source>
</evidence>
<accession>A0A521G4L8</accession>
<organism evidence="1 2">
    <name type="scientific">Candidatus Electronema aureum</name>
    <dbReference type="NCBI Taxonomy" id="2005002"/>
    <lineage>
        <taxon>Bacteria</taxon>
        <taxon>Pseudomonadati</taxon>
        <taxon>Thermodesulfobacteriota</taxon>
        <taxon>Desulfobulbia</taxon>
        <taxon>Desulfobulbales</taxon>
        <taxon>Desulfobulbaceae</taxon>
        <taxon>Candidatus Electronema</taxon>
    </lineage>
</organism>
<reference evidence="1" key="1">
    <citation type="submission" date="2017-07" db="EMBL/GenBank/DDBJ databases">
        <title>The cable genome - Insights into the physiology and evolution of filamentous bacteria capable of sulfide oxidation via long distance electron transfer.</title>
        <authorList>
            <person name="Thorup C."/>
            <person name="Bjerg J.T."/>
            <person name="Schreiber L."/>
            <person name="Nielsen L.P."/>
            <person name="Kjeldsen K.U."/>
            <person name="Boesen T."/>
            <person name="Boggild A."/>
            <person name="Meysman F."/>
            <person name="Geelhoed J."/>
            <person name="Schramm A."/>
        </authorList>
    </citation>
    <scope>NUCLEOTIDE SEQUENCE [LARGE SCALE GENOMIC DNA]</scope>
    <source>
        <strain evidence="1">GS</strain>
    </source>
</reference>
<protein>
    <recommendedName>
        <fullName evidence="3">pEK499-p136 HEPN domain-containing protein</fullName>
    </recommendedName>
</protein>
<evidence type="ECO:0008006" key="3">
    <source>
        <dbReference type="Google" id="ProtNLM"/>
    </source>
</evidence>
<sequence length="174" mass="20244">MRTLPPYSTIMGANDVSHFLHTVEERKNEKVPLDQFYRETETEKKRMWTLINPGLLLSQAYIYFVYGQEKGLLDGFDISNFFSQITVNYSGYSDLPEREKSKLIRRRLRNSIAHCRYDIEIRTTDGEINKDGDIVFVFTDEKHDKSDKIKFEMNLPTFGNIVEGAGAHILNALR</sequence>
<name>A0A521G4L8_9BACT</name>
<dbReference type="Proteomes" id="UP000316238">
    <property type="component" value="Unassembled WGS sequence"/>
</dbReference>
<proteinExistence type="predicted"/>
<dbReference type="EMBL" id="NQJD01000002">
    <property type="protein sequence ID" value="TAA75967.1"/>
    <property type="molecule type" value="Genomic_DNA"/>
</dbReference>
<keyword evidence="2" id="KW-1185">Reference proteome</keyword>
<dbReference type="AlphaFoldDB" id="A0A521G4L8"/>
<comment type="caution">
    <text evidence="1">The sequence shown here is derived from an EMBL/GenBank/DDBJ whole genome shotgun (WGS) entry which is preliminary data.</text>
</comment>
<evidence type="ECO:0000313" key="2">
    <source>
        <dbReference type="Proteomes" id="UP000316238"/>
    </source>
</evidence>
<gene>
    <name evidence="1" type="ORF">CDV28_10289</name>
</gene>